<comment type="similarity">
    <text evidence="1">Belongs to the iron-containing alcohol dehydrogenase family.</text>
</comment>
<reference evidence="6 7" key="1">
    <citation type="submission" date="2021-03" db="EMBL/GenBank/DDBJ databases">
        <authorList>
            <person name="Peeters C."/>
        </authorList>
    </citation>
    <scope>NUCLEOTIDE SEQUENCE [LARGE SCALE GENOMIC DNA]</scope>
    <source>
        <strain evidence="6 7">LMG 26411</strain>
    </source>
</reference>
<dbReference type="RefSeq" id="WP_211953765.1">
    <property type="nucleotide sequence ID" value="NZ_CAJPVI010000014.1"/>
</dbReference>
<dbReference type="Pfam" id="PF25137">
    <property type="entry name" value="ADH_Fe_C"/>
    <property type="match status" value="1"/>
</dbReference>
<keyword evidence="7" id="KW-1185">Reference proteome</keyword>
<dbReference type="PANTHER" id="PTHR11496">
    <property type="entry name" value="ALCOHOL DEHYDROGENASE"/>
    <property type="match status" value="1"/>
</dbReference>
<dbReference type="InterPro" id="IPR039697">
    <property type="entry name" value="Alcohol_dehydrogenase_Fe"/>
</dbReference>
<evidence type="ECO:0000313" key="7">
    <source>
        <dbReference type="Proteomes" id="UP000672657"/>
    </source>
</evidence>
<dbReference type="EMBL" id="CAJPVI010000014">
    <property type="protein sequence ID" value="CAG2145176.1"/>
    <property type="molecule type" value="Genomic_DNA"/>
</dbReference>
<dbReference type="CDD" id="cd08177">
    <property type="entry name" value="MAR"/>
    <property type="match status" value="1"/>
</dbReference>
<accession>A0ABM8TH70</accession>
<comment type="caution">
    <text evidence="6">The sequence shown here is derived from an EMBL/GenBank/DDBJ whole genome shotgun (WGS) entry which is preliminary data.</text>
</comment>
<dbReference type="PANTHER" id="PTHR11496:SF102">
    <property type="entry name" value="ALCOHOL DEHYDROGENASE 4"/>
    <property type="match status" value="1"/>
</dbReference>
<dbReference type="InterPro" id="IPR056798">
    <property type="entry name" value="ADH_Fe_C"/>
</dbReference>
<dbReference type="Proteomes" id="UP000672657">
    <property type="component" value="Unassembled WGS sequence"/>
</dbReference>
<name>A0ABM8TH70_9BURK</name>
<dbReference type="Gene3D" id="3.40.50.1970">
    <property type="match status" value="1"/>
</dbReference>
<dbReference type="InterPro" id="IPR034786">
    <property type="entry name" value="MAR"/>
</dbReference>
<evidence type="ECO:0000259" key="4">
    <source>
        <dbReference type="Pfam" id="PF00465"/>
    </source>
</evidence>
<feature type="domain" description="Fe-containing alcohol dehydrogenase-like C-terminal" evidence="5">
    <location>
        <begin position="170"/>
        <end position="353"/>
    </location>
</feature>
<dbReference type="InterPro" id="IPR001670">
    <property type="entry name" value="ADH_Fe/GldA"/>
</dbReference>
<dbReference type="Pfam" id="PF00465">
    <property type="entry name" value="Fe-ADH"/>
    <property type="match status" value="1"/>
</dbReference>
<evidence type="ECO:0000259" key="5">
    <source>
        <dbReference type="Pfam" id="PF25137"/>
    </source>
</evidence>
<feature type="domain" description="Alcohol dehydrogenase iron-type/glycerol dehydrogenase GldA" evidence="4">
    <location>
        <begin position="16"/>
        <end position="158"/>
    </location>
</feature>
<protein>
    <submittedName>
        <fullName evidence="6">Maleylacetate reductase</fullName>
        <ecNumber evidence="6">1.3.1.32</ecNumber>
    </submittedName>
</protein>
<proteinExistence type="inferred from homology"/>
<dbReference type="Gene3D" id="1.20.1090.10">
    <property type="entry name" value="Dehydroquinate synthase-like - alpha domain"/>
    <property type="match status" value="1"/>
</dbReference>
<keyword evidence="2 6" id="KW-0560">Oxidoreductase</keyword>
<dbReference type="GO" id="GO:0018506">
    <property type="term" value="F:maleylacetate reductase activity"/>
    <property type="evidence" value="ECO:0007669"/>
    <property type="project" value="UniProtKB-EC"/>
</dbReference>
<dbReference type="SUPFAM" id="SSF56796">
    <property type="entry name" value="Dehydroquinate synthase-like"/>
    <property type="match status" value="1"/>
</dbReference>
<evidence type="ECO:0000256" key="2">
    <source>
        <dbReference type="ARBA" id="ARBA00023002"/>
    </source>
</evidence>
<gene>
    <name evidence="6" type="primary">tfdF_2</name>
    <name evidence="6" type="ORF">LMG26411_02697</name>
</gene>
<keyword evidence="3" id="KW-0520">NAD</keyword>
<dbReference type="EC" id="1.3.1.32" evidence="6"/>
<evidence type="ECO:0000313" key="6">
    <source>
        <dbReference type="EMBL" id="CAG2145176.1"/>
    </source>
</evidence>
<evidence type="ECO:0000256" key="1">
    <source>
        <dbReference type="ARBA" id="ARBA00007358"/>
    </source>
</evidence>
<sequence>MSGGASAGFVYQQPATRVVFGTGALQQAGEEMQRLGCRRVLVLCTPDQRALAEQAAAALGQLAAGIHDGAQMHVPVAVVNAALAVVREIGADGIVSIGGGSTTGLGKMLALETALPFLAIATTYAGSEVTPLYGTTQDGAKTTGKDSRVMPRTVIYDPALTLELPIGVSVASGMNALAHAAEGLYAADINPLIRLMALEGIGALARALPQLADAPRDLALRADCLYGAWLCGTVLGNVGMGIHHKICHVLGGFGLPHAEMHAAVLPHALAYNAHHAPAALASLSTALGGTGEARNAPAEVFALLERLHLPASLETLGMSADNLDHAALQVTARPYPNPRPFDVVGIRNLLDDAFHGRKPHLDNRSAP</sequence>
<evidence type="ECO:0000256" key="3">
    <source>
        <dbReference type="ARBA" id="ARBA00023027"/>
    </source>
</evidence>
<organism evidence="6 7">
    <name type="scientific">Cupriavidus numazuensis</name>
    <dbReference type="NCBI Taxonomy" id="221992"/>
    <lineage>
        <taxon>Bacteria</taxon>
        <taxon>Pseudomonadati</taxon>
        <taxon>Pseudomonadota</taxon>
        <taxon>Betaproteobacteria</taxon>
        <taxon>Burkholderiales</taxon>
        <taxon>Burkholderiaceae</taxon>
        <taxon>Cupriavidus</taxon>
    </lineage>
</organism>